<evidence type="ECO:0000313" key="7">
    <source>
        <dbReference type="Proteomes" id="UP000634011"/>
    </source>
</evidence>
<sequence length="207" mass="23241">MLRTVLICGSILLFAVIVAAHLTLNFSAWTSEDVRRQRIATTPLELPEFDLFDAQGEQYRFKKNIQQSGKYVLLGFIYTRCATVCTQLGNEFQQLQREIILRNLGDRVSLLSISFDPTNDTPLALQNYAKRMNADSKIWRFASVKDQRELQTLLKSVGIVVIPDGFGGWTHNAAIQVVRSDGNLIRIFDVTDIGHALALIADSSLQP</sequence>
<dbReference type="PANTHER" id="PTHR12151:SF25">
    <property type="entry name" value="LINALOOL DEHYDRATASE_ISOMERASE DOMAIN-CONTAINING PROTEIN"/>
    <property type="match status" value="1"/>
</dbReference>
<evidence type="ECO:0000259" key="5">
    <source>
        <dbReference type="PROSITE" id="PS51352"/>
    </source>
</evidence>
<dbReference type="EMBL" id="JACOFV010000003">
    <property type="protein sequence ID" value="MBC3861525.1"/>
    <property type="molecule type" value="Genomic_DNA"/>
</dbReference>
<protein>
    <submittedName>
        <fullName evidence="6">SCO family protein</fullName>
    </submittedName>
</protein>
<dbReference type="RefSeq" id="WP_186911448.1">
    <property type="nucleotide sequence ID" value="NZ_JACOFV010000003.1"/>
</dbReference>
<evidence type="ECO:0000256" key="1">
    <source>
        <dbReference type="ARBA" id="ARBA00010996"/>
    </source>
</evidence>
<feature type="binding site" evidence="3">
    <location>
        <position position="85"/>
    </location>
    <ligand>
        <name>Cu cation</name>
        <dbReference type="ChEBI" id="CHEBI:23378"/>
    </ligand>
</feature>
<name>A0A923KK69_9BURK</name>
<feature type="binding site" evidence="3">
    <location>
        <position position="81"/>
    </location>
    <ligand>
        <name>Cu cation</name>
        <dbReference type="ChEBI" id="CHEBI:23378"/>
    </ligand>
</feature>
<dbReference type="Proteomes" id="UP000634011">
    <property type="component" value="Unassembled WGS sequence"/>
</dbReference>
<dbReference type="InterPro" id="IPR003782">
    <property type="entry name" value="SCO1/SenC"/>
</dbReference>
<dbReference type="PANTHER" id="PTHR12151">
    <property type="entry name" value="ELECTRON TRANSPORT PROTIN SCO1/SENC FAMILY MEMBER"/>
    <property type="match status" value="1"/>
</dbReference>
<evidence type="ECO:0000313" key="6">
    <source>
        <dbReference type="EMBL" id="MBC3861525.1"/>
    </source>
</evidence>
<gene>
    <name evidence="6" type="ORF">H8K32_05375</name>
</gene>
<evidence type="ECO:0000256" key="4">
    <source>
        <dbReference type="PIRSR" id="PIRSR603782-2"/>
    </source>
</evidence>
<comment type="similarity">
    <text evidence="1">Belongs to the SCO1/2 family.</text>
</comment>
<evidence type="ECO:0000256" key="3">
    <source>
        <dbReference type="PIRSR" id="PIRSR603782-1"/>
    </source>
</evidence>
<keyword evidence="4" id="KW-1015">Disulfide bond</keyword>
<dbReference type="InterPro" id="IPR013766">
    <property type="entry name" value="Thioredoxin_domain"/>
</dbReference>
<dbReference type="AlphaFoldDB" id="A0A923KK69"/>
<keyword evidence="7" id="KW-1185">Reference proteome</keyword>
<organism evidence="6 7">
    <name type="scientific">Undibacterium jejuense</name>
    <dbReference type="NCBI Taxonomy" id="1344949"/>
    <lineage>
        <taxon>Bacteria</taxon>
        <taxon>Pseudomonadati</taxon>
        <taxon>Pseudomonadota</taxon>
        <taxon>Betaproteobacteria</taxon>
        <taxon>Burkholderiales</taxon>
        <taxon>Oxalobacteraceae</taxon>
        <taxon>Undibacterium</taxon>
    </lineage>
</organism>
<dbReference type="PROSITE" id="PS51352">
    <property type="entry name" value="THIOREDOXIN_2"/>
    <property type="match status" value="1"/>
</dbReference>
<feature type="disulfide bond" description="Redox-active" evidence="4">
    <location>
        <begin position="81"/>
        <end position="85"/>
    </location>
</feature>
<reference evidence="6" key="1">
    <citation type="submission" date="2020-08" db="EMBL/GenBank/DDBJ databases">
        <title>Novel species isolated from subtropical streams in China.</title>
        <authorList>
            <person name="Lu H."/>
        </authorList>
    </citation>
    <scope>NUCLEOTIDE SEQUENCE</scope>
    <source>
        <strain evidence="6">KACC 12607</strain>
    </source>
</reference>
<dbReference type="InterPro" id="IPR036249">
    <property type="entry name" value="Thioredoxin-like_sf"/>
</dbReference>
<accession>A0A923KK69</accession>
<keyword evidence="2 3" id="KW-0186">Copper</keyword>
<dbReference type="Pfam" id="PF02630">
    <property type="entry name" value="SCO1-SenC"/>
    <property type="match status" value="1"/>
</dbReference>
<dbReference type="CDD" id="cd02968">
    <property type="entry name" value="SCO"/>
    <property type="match status" value="1"/>
</dbReference>
<dbReference type="Gene3D" id="3.40.30.10">
    <property type="entry name" value="Glutaredoxin"/>
    <property type="match status" value="1"/>
</dbReference>
<proteinExistence type="inferred from homology"/>
<feature type="domain" description="Thioredoxin" evidence="5">
    <location>
        <begin position="40"/>
        <end position="180"/>
    </location>
</feature>
<keyword evidence="3" id="KW-0479">Metal-binding</keyword>
<dbReference type="SUPFAM" id="SSF52833">
    <property type="entry name" value="Thioredoxin-like"/>
    <property type="match status" value="1"/>
</dbReference>
<comment type="caution">
    <text evidence="6">The sequence shown here is derived from an EMBL/GenBank/DDBJ whole genome shotgun (WGS) entry which is preliminary data.</text>
</comment>
<dbReference type="GO" id="GO:0046872">
    <property type="term" value="F:metal ion binding"/>
    <property type="evidence" value="ECO:0007669"/>
    <property type="project" value="UniProtKB-KW"/>
</dbReference>
<evidence type="ECO:0000256" key="2">
    <source>
        <dbReference type="ARBA" id="ARBA00023008"/>
    </source>
</evidence>